<dbReference type="InterPro" id="IPR006461">
    <property type="entry name" value="PLAC_motif_containing"/>
</dbReference>
<sequence length="114" mass="12972">MIPSPYPIVVQTKPGDDVWAYENWWTNSMHHCCGSPAACCFVCCCCPCATFKIYRRADEDLLACCWPTTLWPLRTKIRTLFRIRGSICGDCLAVSCCSFCALVQMYRELKEQGL</sequence>
<name>A0A816TSZ3_9BILA</name>
<organism evidence="2 3">
    <name type="scientific">Rotaria magnacalcarata</name>
    <dbReference type="NCBI Taxonomy" id="392030"/>
    <lineage>
        <taxon>Eukaryota</taxon>
        <taxon>Metazoa</taxon>
        <taxon>Spiralia</taxon>
        <taxon>Gnathifera</taxon>
        <taxon>Rotifera</taxon>
        <taxon>Eurotatoria</taxon>
        <taxon>Bdelloidea</taxon>
        <taxon>Philodinida</taxon>
        <taxon>Philodinidae</taxon>
        <taxon>Rotaria</taxon>
    </lineage>
</organism>
<dbReference type="EMBL" id="CAJNRE010011467">
    <property type="protein sequence ID" value="CAF2101668.1"/>
    <property type="molecule type" value="Genomic_DNA"/>
</dbReference>
<reference evidence="2" key="1">
    <citation type="submission" date="2021-02" db="EMBL/GenBank/DDBJ databases">
        <authorList>
            <person name="Nowell W R."/>
        </authorList>
    </citation>
    <scope>NUCLEOTIDE SEQUENCE</scope>
</reference>
<accession>A0A816TSZ3</accession>
<dbReference type="PANTHER" id="PTHR15907">
    <property type="entry name" value="DUF614 FAMILY PROTEIN-RELATED"/>
    <property type="match status" value="1"/>
</dbReference>
<dbReference type="Proteomes" id="UP000663824">
    <property type="component" value="Unassembled WGS sequence"/>
</dbReference>
<dbReference type="NCBIfam" id="TIGR01571">
    <property type="entry name" value="A_thal_Cys_rich"/>
    <property type="match status" value="1"/>
</dbReference>
<gene>
    <name evidence="2" type="ORF">MBJ925_LOCUS22384</name>
</gene>
<comment type="caution">
    <text evidence="2">The sequence shown here is derived from an EMBL/GenBank/DDBJ whole genome shotgun (WGS) entry which is preliminary data.</text>
</comment>
<proteinExistence type="inferred from homology"/>
<dbReference type="AlphaFoldDB" id="A0A816TSZ3"/>
<protein>
    <submittedName>
        <fullName evidence="2">Uncharacterized protein</fullName>
    </submittedName>
</protein>
<dbReference type="Pfam" id="PF04749">
    <property type="entry name" value="PLAC8"/>
    <property type="match status" value="1"/>
</dbReference>
<evidence type="ECO:0000313" key="3">
    <source>
        <dbReference type="Proteomes" id="UP000663824"/>
    </source>
</evidence>
<comment type="similarity">
    <text evidence="1">Belongs to the cornifelin family.</text>
</comment>
<evidence type="ECO:0000313" key="2">
    <source>
        <dbReference type="EMBL" id="CAF2101668.1"/>
    </source>
</evidence>
<evidence type="ECO:0000256" key="1">
    <source>
        <dbReference type="ARBA" id="ARBA00009024"/>
    </source>
</evidence>